<evidence type="ECO:0000313" key="1">
    <source>
        <dbReference type="EMBL" id="KAI8020556.1"/>
    </source>
</evidence>
<gene>
    <name evidence="1" type="ORF">LOK49_LG04G02442</name>
</gene>
<keyword evidence="1" id="KW-0687">Ribonucleoprotein</keyword>
<keyword evidence="1" id="KW-0689">Ribosomal protein</keyword>
<dbReference type="Proteomes" id="UP001060215">
    <property type="component" value="Chromosome 2"/>
</dbReference>
<dbReference type="EMBL" id="CM045759">
    <property type="protein sequence ID" value="KAI8020556.1"/>
    <property type="molecule type" value="Genomic_DNA"/>
</dbReference>
<organism evidence="1 2">
    <name type="scientific">Camellia lanceoleosa</name>
    <dbReference type="NCBI Taxonomy" id="1840588"/>
    <lineage>
        <taxon>Eukaryota</taxon>
        <taxon>Viridiplantae</taxon>
        <taxon>Streptophyta</taxon>
        <taxon>Embryophyta</taxon>
        <taxon>Tracheophyta</taxon>
        <taxon>Spermatophyta</taxon>
        <taxon>Magnoliopsida</taxon>
        <taxon>eudicotyledons</taxon>
        <taxon>Gunneridae</taxon>
        <taxon>Pentapetalae</taxon>
        <taxon>asterids</taxon>
        <taxon>Ericales</taxon>
        <taxon>Theaceae</taxon>
        <taxon>Camellia</taxon>
    </lineage>
</organism>
<sequence>MANPPQTRPVAIPSLEEDYKMEWQHSSKRRPSSKEATHPFPLKASGDGDGYARRVLTSKHLVLSLLASLRLPSGEKLETLQMRLLLNEALHGKKKLYKEGGDTGNHEDQINELVSKMN</sequence>
<accession>A0ACC0I9C5</accession>
<name>A0ACC0I9C5_9ERIC</name>
<protein>
    <submittedName>
        <fullName evidence="1">60S ribosomal protein L7-1</fullName>
    </submittedName>
</protein>
<evidence type="ECO:0000313" key="2">
    <source>
        <dbReference type="Proteomes" id="UP001060215"/>
    </source>
</evidence>
<proteinExistence type="predicted"/>
<comment type="caution">
    <text evidence="1">The sequence shown here is derived from an EMBL/GenBank/DDBJ whole genome shotgun (WGS) entry which is preliminary data.</text>
</comment>
<reference evidence="1 2" key="1">
    <citation type="journal article" date="2022" name="Plant J.">
        <title>Chromosome-level genome of Camellia lanceoleosa provides a valuable resource for understanding genome evolution and self-incompatibility.</title>
        <authorList>
            <person name="Gong W."/>
            <person name="Xiao S."/>
            <person name="Wang L."/>
            <person name="Liao Z."/>
            <person name="Chang Y."/>
            <person name="Mo W."/>
            <person name="Hu G."/>
            <person name="Li W."/>
            <person name="Zhao G."/>
            <person name="Zhu H."/>
            <person name="Hu X."/>
            <person name="Ji K."/>
            <person name="Xiang X."/>
            <person name="Song Q."/>
            <person name="Yuan D."/>
            <person name="Jin S."/>
            <person name="Zhang L."/>
        </authorList>
    </citation>
    <scope>NUCLEOTIDE SEQUENCE [LARGE SCALE GENOMIC DNA]</scope>
    <source>
        <strain evidence="1">SQ_2022a</strain>
    </source>
</reference>
<keyword evidence="2" id="KW-1185">Reference proteome</keyword>